<keyword evidence="3" id="KW-0804">Transcription</keyword>
<keyword evidence="2" id="KW-0238">DNA-binding</keyword>
<dbReference type="InterPro" id="IPR036390">
    <property type="entry name" value="WH_DNA-bd_sf"/>
</dbReference>
<dbReference type="InterPro" id="IPR000524">
    <property type="entry name" value="Tscrpt_reg_HTH_GntR"/>
</dbReference>
<evidence type="ECO:0000256" key="1">
    <source>
        <dbReference type="ARBA" id="ARBA00023015"/>
    </source>
</evidence>
<dbReference type="InterPro" id="IPR036388">
    <property type="entry name" value="WH-like_DNA-bd_sf"/>
</dbReference>
<sequence>MGMTLDPLADRAVYKQLSDIVGAAIESGEYQPGTLIPSESMLMARHGVARNTVRLAMGVLRDQGLVVTRHGRGTFVRGGEHDEDHDQPSTSRSRTANSSGLPA</sequence>
<evidence type="ECO:0000313" key="6">
    <source>
        <dbReference type="EMBL" id="GAA0266544.1"/>
    </source>
</evidence>
<dbReference type="SMART" id="SM00345">
    <property type="entry name" value="HTH_GNTR"/>
    <property type="match status" value="1"/>
</dbReference>
<organism evidence="6 7">
    <name type="scientific">Cryptosporangium japonicum</name>
    <dbReference type="NCBI Taxonomy" id="80872"/>
    <lineage>
        <taxon>Bacteria</taxon>
        <taxon>Bacillati</taxon>
        <taxon>Actinomycetota</taxon>
        <taxon>Actinomycetes</taxon>
        <taxon>Cryptosporangiales</taxon>
        <taxon>Cryptosporangiaceae</taxon>
        <taxon>Cryptosporangium</taxon>
    </lineage>
</organism>
<feature type="region of interest" description="Disordered" evidence="4">
    <location>
        <begin position="73"/>
        <end position="103"/>
    </location>
</feature>
<dbReference type="Proteomes" id="UP001500967">
    <property type="component" value="Unassembled WGS sequence"/>
</dbReference>
<feature type="compositionally biased region" description="Polar residues" evidence="4">
    <location>
        <begin position="88"/>
        <end position="103"/>
    </location>
</feature>
<dbReference type="SUPFAM" id="SSF46785">
    <property type="entry name" value="Winged helix' DNA-binding domain"/>
    <property type="match status" value="1"/>
</dbReference>
<reference evidence="7" key="1">
    <citation type="journal article" date="2019" name="Int. J. Syst. Evol. Microbiol.">
        <title>The Global Catalogue of Microorganisms (GCM) 10K type strain sequencing project: providing services to taxonomists for standard genome sequencing and annotation.</title>
        <authorList>
            <consortium name="The Broad Institute Genomics Platform"/>
            <consortium name="The Broad Institute Genome Sequencing Center for Infectious Disease"/>
            <person name="Wu L."/>
            <person name="Ma J."/>
        </authorList>
    </citation>
    <scope>NUCLEOTIDE SEQUENCE [LARGE SCALE GENOMIC DNA]</scope>
    <source>
        <strain evidence="7">JCM 10425</strain>
    </source>
</reference>
<name>A0ABP3ELH0_9ACTN</name>
<dbReference type="PRINTS" id="PR00035">
    <property type="entry name" value="HTHGNTR"/>
</dbReference>
<evidence type="ECO:0000313" key="7">
    <source>
        <dbReference type="Proteomes" id="UP001500967"/>
    </source>
</evidence>
<protein>
    <recommendedName>
        <fullName evidence="5">HTH gntR-type domain-containing protein</fullName>
    </recommendedName>
</protein>
<keyword evidence="7" id="KW-1185">Reference proteome</keyword>
<feature type="domain" description="HTH gntR-type" evidence="5">
    <location>
        <begin position="11"/>
        <end position="79"/>
    </location>
</feature>
<dbReference type="PANTHER" id="PTHR44846">
    <property type="entry name" value="MANNOSYL-D-GLYCERATE TRANSPORT/METABOLISM SYSTEM REPRESSOR MNGR-RELATED"/>
    <property type="match status" value="1"/>
</dbReference>
<dbReference type="Gene3D" id="1.10.10.10">
    <property type="entry name" value="Winged helix-like DNA-binding domain superfamily/Winged helix DNA-binding domain"/>
    <property type="match status" value="1"/>
</dbReference>
<gene>
    <name evidence="6" type="ORF">GCM10009539_61690</name>
</gene>
<dbReference type="CDD" id="cd07377">
    <property type="entry name" value="WHTH_GntR"/>
    <property type="match status" value="1"/>
</dbReference>
<feature type="compositionally biased region" description="Basic and acidic residues" evidence="4">
    <location>
        <begin position="78"/>
        <end position="87"/>
    </location>
</feature>
<evidence type="ECO:0000256" key="3">
    <source>
        <dbReference type="ARBA" id="ARBA00023163"/>
    </source>
</evidence>
<dbReference type="EMBL" id="BAAAGX010000025">
    <property type="protein sequence ID" value="GAA0266544.1"/>
    <property type="molecule type" value="Genomic_DNA"/>
</dbReference>
<dbReference type="PROSITE" id="PS50949">
    <property type="entry name" value="HTH_GNTR"/>
    <property type="match status" value="1"/>
</dbReference>
<evidence type="ECO:0000259" key="5">
    <source>
        <dbReference type="PROSITE" id="PS50949"/>
    </source>
</evidence>
<dbReference type="InterPro" id="IPR050679">
    <property type="entry name" value="Bact_HTH_transcr_reg"/>
</dbReference>
<accession>A0ABP3ELH0</accession>
<evidence type="ECO:0000256" key="2">
    <source>
        <dbReference type="ARBA" id="ARBA00023125"/>
    </source>
</evidence>
<evidence type="ECO:0000256" key="4">
    <source>
        <dbReference type="SAM" id="MobiDB-lite"/>
    </source>
</evidence>
<comment type="caution">
    <text evidence="6">The sequence shown here is derived from an EMBL/GenBank/DDBJ whole genome shotgun (WGS) entry which is preliminary data.</text>
</comment>
<dbReference type="PANTHER" id="PTHR44846:SF17">
    <property type="entry name" value="GNTR-FAMILY TRANSCRIPTIONAL REGULATOR"/>
    <property type="match status" value="1"/>
</dbReference>
<dbReference type="Pfam" id="PF00392">
    <property type="entry name" value="GntR"/>
    <property type="match status" value="1"/>
</dbReference>
<proteinExistence type="predicted"/>
<keyword evidence="1" id="KW-0805">Transcription regulation</keyword>